<dbReference type="Proteomes" id="UP001058003">
    <property type="component" value="Chromosome"/>
</dbReference>
<protein>
    <submittedName>
        <fullName evidence="1">Uncharacterized protein</fullName>
    </submittedName>
</protein>
<gene>
    <name evidence="1" type="ORF">Daura_26600</name>
</gene>
<evidence type="ECO:0000313" key="1">
    <source>
        <dbReference type="EMBL" id="UWZ50406.1"/>
    </source>
</evidence>
<dbReference type="KEGG" id="daur:Daura_26600"/>
<dbReference type="AlphaFoldDB" id="A0A9Q9I8M6"/>
<name>A0A9Q9I8M6_9ACTN</name>
<reference evidence="1" key="1">
    <citation type="submission" date="2021-04" db="EMBL/GenBank/DDBJ databases">
        <title>Dactylosporangium aurantiacum NRRL B-8018 full assembly.</title>
        <authorList>
            <person name="Hartkoorn R.C."/>
            <person name="Beaudoing E."/>
            <person name="Hot D."/>
        </authorList>
    </citation>
    <scope>NUCLEOTIDE SEQUENCE</scope>
    <source>
        <strain evidence="1">NRRL B-8018</strain>
    </source>
</reference>
<organism evidence="1 2">
    <name type="scientific">Dactylosporangium aurantiacum</name>
    <dbReference type="NCBI Taxonomy" id="35754"/>
    <lineage>
        <taxon>Bacteria</taxon>
        <taxon>Bacillati</taxon>
        <taxon>Actinomycetota</taxon>
        <taxon>Actinomycetes</taxon>
        <taxon>Micromonosporales</taxon>
        <taxon>Micromonosporaceae</taxon>
        <taxon>Dactylosporangium</taxon>
    </lineage>
</organism>
<dbReference type="EMBL" id="CP073767">
    <property type="protein sequence ID" value="UWZ50406.1"/>
    <property type="molecule type" value="Genomic_DNA"/>
</dbReference>
<keyword evidence="2" id="KW-1185">Reference proteome</keyword>
<dbReference type="RefSeq" id="WP_052386192.1">
    <property type="nucleotide sequence ID" value="NZ_CP073767.1"/>
</dbReference>
<proteinExistence type="predicted"/>
<evidence type="ECO:0000313" key="2">
    <source>
        <dbReference type="Proteomes" id="UP001058003"/>
    </source>
</evidence>
<accession>A0A9Q9I8M6</accession>
<sequence length="267" mass="29988">MRYVDDLDADAYLDNLPRLAEQLPPGARAFATDPAHYDFTGLRCVKDLTVGAVRRDEPAGTVDIRYTGNPWKHDEDLVVRYTGVTRVDLADIGPIRLDELLPAPEGCRHEVAGLNGTIVVVCADLTASWQRVPRDDDPPPGSWTPLLYLGDRWNWLGRSTADGAWVVGVPHRRAEPVEDRMDALLHVLARPWREARCQWPDGAPPLDGVVRHAISEAFDSWPGWCALDWLERGYPLSGELRAALQAVRRGDQTRRKRASALLRRHEQ</sequence>